<reference evidence="1 2" key="1">
    <citation type="journal article" date="2009" name="Stand. Genomic Sci.">
        <title>Complete genome sequence of Catenulispora acidiphila type strain (ID 139908).</title>
        <authorList>
            <person name="Copeland A."/>
            <person name="Lapidus A."/>
            <person name="Glavina Del Rio T."/>
            <person name="Nolan M."/>
            <person name="Lucas S."/>
            <person name="Chen F."/>
            <person name="Tice H."/>
            <person name="Cheng J.F."/>
            <person name="Bruce D."/>
            <person name="Goodwin L."/>
            <person name="Pitluck S."/>
            <person name="Mikhailova N."/>
            <person name="Pati A."/>
            <person name="Ivanova N."/>
            <person name="Mavromatis K."/>
            <person name="Chen A."/>
            <person name="Palaniappan K."/>
            <person name="Chain P."/>
            <person name="Land M."/>
            <person name="Hauser L."/>
            <person name="Chang Y.J."/>
            <person name="Jeffries C.D."/>
            <person name="Chertkov O."/>
            <person name="Brettin T."/>
            <person name="Detter J.C."/>
            <person name="Han C."/>
            <person name="Ali Z."/>
            <person name="Tindall B.J."/>
            <person name="Goker M."/>
            <person name="Bristow J."/>
            <person name="Eisen J.A."/>
            <person name="Markowitz V."/>
            <person name="Hugenholtz P."/>
            <person name="Kyrpides N.C."/>
            <person name="Klenk H.P."/>
        </authorList>
    </citation>
    <scope>NUCLEOTIDE SEQUENCE [LARGE SCALE GENOMIC DNA]</scope>
    <source>
        <strain evidence="2">DSM 44928 / JCM 14897 / NBRC 102108 / NRRL B-24433 / ID139908</strain>
    </source>
</reference>
<evidence type="ECO:0000313" key="1">
    <source>
        <dbReference type="EMBL" id="ACU77354.1"/>
    </source>
</evidence>
<name>C7PYN2_CATAD</name>
<dbReference type="KEGG" id="cai:Caci_8531"/>
<dbReference type="EMBL" id="CP001700">
    <property type="protein sequence ID" value="ACU77354.1"/>
    <property type="molecule type" value="Genomic_DNA"/>
</dbReference>
<dbReference type="OrthoDB" id="275232at2"/>
<dbReference type="HOGENOM" id="CLU_166724_0_0_11"/>
<sequence>MPEPIHIARVSVDNGAAGPRLEDAERERVAAFLAAGAPILLTTALGQDKLDPARGTVVGASFRTDGTWVWSDGVEYYVRVHGVAPEDALLLWIRGQDYRCATPDEPAQDLALDALWASFRS</sequence>
<dbReference type="AlphaFoldDB" id="C7PYN2"/>
<dbReference type="RefSeq" id="WP_015797079.1">
    <property type="nucleotide sequence ID" value="NC_013131.1"/>
</dbReference>
<dbReference type="eggNOG" id="ENOG5030ITA">
    <property type="taxonomic scope" value="Bacteria"/>
</dbReference>
<dbReference type="InParanoid" id="C7PYN2"/>
<proteinExistence type="predicted"/>
<keyword evidence="2" id="KW-1185">Reference proteome</keyword>
<organism evidence="1 2">
    <name type="scientific">Catenulispora acidiphila (strain DSM 44928 / JCM 14897 / NBRC 102108 / NRRL B-24433 / ID139908)</name>
    <dbReference type="NCBI Taxonomy" id="479433"/>
    <lineage>
        <taxon>Bacteria</taxon>
        <taxon>Bacillati</taxon>
        <taxon>Actinomycetota</taxon>
        <taxon>Actinomycetes</taxon>
        <taxon>Catenulisporales</taxon>
        <taxon>Catenulisporaceae</taxon>
        <taxon>Catenulispora</taxon>
    </lineage>
</organism>
<gene>
    <name evidence="1" type="ordered locus">Caci_8531</name>
</gene>
<dbReference type="Proteomes" id="UP000000851">
    <property type="component" value="Chromosome"/>
</dbReference>
<accession>C7PYN2</accession>
<dbReference type="STRING" id="479433.Caci_8531"/>
<protein>
    <submittedName>
        <fullName evidence="1">Uncharacterized protein</fullName>
    </submittedName>
</protein>
<evidence type="ECO:0000313" key="2">
    <source>
        <dbReference type="Proteomes" id="UP000000851"/>
    </source>
</evidence>